<name>A0A0C9V537_SPHS4</name>
<evidence type="ECO:0000313" key="3">
    <source>
        <dbReference type="Proteomes" id="UP000054279"/>
    </source>
</evidence>
<evidence type="ECO:0000256" key="1">
    <source>
        <dbReference type="SAM" id="MobiDB-lite"/>
    </source>
</evidence>
<dbReference type="HOGENOM" id="CLU_921873_0_0_1"/>
<evidence type="ECO:0000313" key="2">
    <source>
        <dbReference type="EMBL" id="KIJ32546.1"/>
    </source>
</evidence>
<dbReference type="AlphaFoldDB" id="A0A0C9V537"/>
<protein>
    <submittedName>
        <fullName evidence="2">Uncharacterized protein</fullName>
    </submittedName>
</protein>
<dbReference type="EMBL" id="KN837225">
    <property type="protein sequence ID" value="KIJ32546.1"/>
    <property type="molecule type" value="Genomic_DNA"/>
</dbReference>
<organism evidence="2 3">
    <name type="scientific">Sphaerobolus stellatus (strain SS14)</name>
    <dbReference type="NCBI Taxonomy" id="990650"/>
    <lineage>
        <taxon>Eukaryota</taxon>
        <taxon>Fungi</taxon>
        <taxon>Dikarya</taxon>
        <taxon>Basidiomycota</taxon>
        <taxon>Agaricomycotina</taxon>
        <taxon>Agaricomycetes</taxon>
        <taxon>Phallomycetidae</taxon>
        <taxon>Geastrales</taxon>
        <taxon>Sphaerobolaceae</taxon>
        <taxon>Sphaerobolus</taxon>
    </lineage>
</organism>
<dbReference type="Proteomes" id="UP000054279">
    <property type="component" value="Unassembled WGS sequence"/>
</dbReference>
<feature type="compositionally biased region" description="Polar residues" evidence="1">
    <location>
        <begin position="224"/>
        <end position="235"/>
    </location>
</feature>
<gene>
    <name evidence="2" type="ORF">M422DRAFT_265561</name>
</gene>
<feature type="compositionally biased region" description="Basic and acidic residues" evidence="1">
    <location>
        <begin position="253"/>
        <end position="265"/>
    </location>
</feature>
<accession>A0A0C9V537</accession>
<keyword evidence="3" id="KW-1185">Reference proteome</keyword>
<proteinExistence type="predicted"/>
<feature type="compositionally biased region" description="Basic and acidic residues" evidence="1">
    <location>
        <begin position="190"/>
        <end position="203"/>
    </location>
</feature>
<feature type="compositionally biased region" description="Polar residues" evidence="1">
    <location>
        <begin position="266"/>
        <end position="280"/>
    </location>
</feature>
<feature type="compositionally biased region" description="Gly residues" evidence="1">
    <location>
        <begin position="204"/>
        <end position="216"/>
    </location>
</feature>
<sequence length="305" mass="32615">MIIHNNRHGIYSECTTCLRNFEWYPAFVNVTTFREYNHYEYRAFGKARHLYGDVILAYDDPQVIAARHNLPFNPVIPPIPPLIPAPVIVQAALHPIPNIAPAPNAMPVPVLNIAPVPNHAPAPGLIPAAVHPNIAPAPVLAVIQASVHPVPDPVAVPNHPNPLRGGGNPRGVANKTARIKPPQRPPPGADLEKFKKNLAEIHGEGSGSGSERGGAGASNRASNIDNSTNKGSSVATAIEISSDDEDPADTCIEGEKLEIKSERSPSRYQTLPPTPSTSSIEGYVMHSDQAEPRFANGKGKERAVN</sequence>
<reference evidence="2 3" key="1">
    <citation type="submission" date="2014-06" db="EMBL/GenBank/DDBJ databases">
        <title>Evolutionary Origins and Diversification of the Mycorrhizal Mutualists.</title>
        <authorList>
            <consortium name="DOE Joint Genome Institute"/>
            <consortium name="Mycorrhizal Genomics Consortium"/>
            <person name="Kohler A."/>
            <person name="Kuo A."/>
            <person name="Nagy L.G."/>
            <person name="Floudas D."/>
            <person name="Copeland A."/>
            <person name="Barry K.W."/>
            <person name="Cichocki N."/>
            <person name="Veneault-Fourrey C."/>
            <person name="LaButti K."/>
            <person name="Lindquist E.A."/>
            <person name="Lipzen A."/>
            <person name="Lundell T."/>
            <person name="Morin E."/>
            <person name="Murat C."/>
            <person name="Riley R."/>
            <person name="Ohm R."/>
            <person name="Sun H."/>
            <person name="Tunlid A."/>
            <person name="Henrissat B."/>
            <person name="Grigoriev I.V."/>
            <person name="Hibbett D.S."/>
            <person name="Martin F."/>
        </authorList>
    </citation>
    <scope>NUCLEOTIDE SEQUENCE [LARGE SCALE GENOMIC DNA]</scope>
    <source>
        <strain evidence="2 3">SS14</strain>
    </source>
</reference>
<feature type="region of interest" description="Disordered" evidence="1">
    <location>
        <begin position="153"/>
        <end position="305"/>
    </location>
</feature>